<feature type="domain" description="DUF5683" evidence="3">
    <location>
        <begin position="61"/>
        <end position="206"/>
    </location>
</feature>
<dbReference type="OrthoDB" id="9813910at2"/>
<dbReference type="EMBL" id="BJYT01000002">
    <property type="protein sequence ID" value="GEO08586.1"/>
    <property type="molecule type" value="Genomic_DNA"/>
</dbReference>
<accession>A0A512B9E3</accession>
<protein>
    <recommendedName>
        <fullName evidence="3">DUF5683 domain-containing protein</fullName>
    </recommendedName>
</protein>
<evidence type="ECO:0000313" key="4">
    <source>
        <dbReference type="EMBL" id="GEO08586.1"/>
    </source>
</evidence>
<keyword evidence="2" id="KW-0732">Signal</keyword>
<dbReference type="Pfam" id="PF18935">
    <property type="entry name" value="DUF5683"/>
    <property type="match status" value="1"/>
</dbReference>
<evidence type="ECO:0000259" key="3">
    <source>
        <dbReference type="Pfam" id="PF18935"/>
    </source>
</evidence>
<keyword evidence="5" id="KW-1185">Reference proteome</keyword>
<evidence type="ECO:0000256" key="1">
    <source>
        <dbReference type="SAM" id="Phobius"/>
    </source>
</evidence>
<reference evidence="4 5" key="1">
    <citation type="submission" date="2019-07" db="EMBL/GenBank/DDBJ databases">
        <title>Whole genome shotgun sequence of Segetibacter aerophilus NBRC 106135.</title>
        <authorList>
            <person name="Hosoyama A."/>
            <person name="Uohara A."/>
            <person name="Ohji S."/>
            <person name="Ichikawa N."/>
        </authorList>
    </citation>
    <scope>NUCLEOTIDE SEQUENCE [LARGE SCALE GENOMIC DNA]</scope>
    <source>
        <strain evidence="4 5">NBRC 106135</strain>
    </source>
</reference>
<dbReference type="InterPro" id="IPR043738">
    <property type="entry name" value="DUF5683"/>
</dbReference>
<feature type="chain" id="PRO_5021701540" description="DUF5683 domain-containing protein" evidence="2">
    <location>
        <begin position="22"/>
        <end position="217"/>
    </location>
</feature>
<evidence type="ECO:0000313" key="5">
    <source>
        <dbReference type="Proteomes" id="UP000321513"/>
    </source>
</evidence>
<feature type="transmembrane region" description="Helical" evidence="1">
    <location>
        <begin position="157"/>
        <end position="176"/>
    </location>
</feature>
<keyword evidence="1" id="KW-0472">Membrane</keyword>
<name>A0A512B9E3_9BACT</name>
<proteinExistence type="predicted"/>
<sequence>MTGVRRLILFLISFIAYSAYAQTGNPTVIRTDSTTQTKNPAFTRDTSIKIVNKDTIKTASKHNPGTATLRSLILPGWGQAYNREYWKIPIVYAAIGTMAGFWIFNNMWYKRTRDAYDIRVNRPQDSLQINPKLQPLATTSLQFYRNSYRRDRDYSTLYFILTWGLNIVDATVFGHLKEFDVSEDLSLKINPVINKNAKGFSLVLGFKSPTHKVSLIP</sequence>
<gene>
    <name evidence="4" type="ORF">SAE01_10820</name>
</gene>
<dbReference type="RefSeq" id="WP_147202640.1">
    <property type="nucleotide sequence ID" value="NZ_BJYT01000002.1"/>
</dbReference>
<comment type="caution">
    <text evidence="4">The sequence shown here is derived from an EMBL/GenBank/DDBJ whole genome shotgun (WGS) entry which is preliminary data.</text>
</comment>
<keyword evidence="1" id="KW-1133">Transmembrane helix</keyword>
<dbReference type="Proteomes" id="UP000321513">
    <property type="component" value="Unassembled WGS sequence"/>
</dbReference>
<dbReference type="AlphaFoldDB" id="A0A512B9E3"/>
<evidence type="ECO:0000256" key="2">
    <source>
        <dbReference type="SAM" id="SignalP"/>
    </source>
</evidence>
<feature type="transmembrane region" description="Helical" evidence="1">
    <location>
        <begin position="85"/>
        <end position="104"/>
    </location>
</feature>
<feature type="signal peptide" evidence="2">
    <location>
        <begin position="1"/>
        <end position="21"/>
    </location>
</feature>
<keyword evidence="1" id="KW-0812">Transmembrane</keyword>
<organism evidence="4 5">
    <name type="scientific">Segetibacter aerophilus</name>
    <dbReference type="NCBI Taxonomy" id="670293"/>
    <lineage>
        <taxon>Bacteria</taxon>
        <taxon>Pseudomonadati</taxon>
        <taxon>Bacteroidota</taxon>
        <taxon>Chitinophagia</taxon>
        <taxon>Chitinophagales</taxon>
        <taxon>Chitinophagaceae</taxon>
        <taxon>Segetibacter</taxon>
    </lineage>
</organism>